<accession>W7YM65</accession>
<keyword evidence="3" id="KW-1185">Reference proteome</keyword>
<dbReference type="SUPFAM" id="SSF53756">
    <property type="entry name" value="UDP-Glycosyltransferase/glycogen phosphorylase"/>
    <property type="match status" value="1"/>
</dbReference>
<dbReference type="RefSeq" id="WP_081765420.1">
    <property type="nucleotide sequence ID" value="NZ_BAVZ01000007.1"/>
</dbReference>
<dbReference type="PANTHER" id="PTHR45947:SF3">
    <property type="entry name" value="SULFOQUINOVOSYL TRANSFERASE SQD2"/>
    <property type="match status" value="1"/>
</dbReference>
<dbReference type="OrthoDB" id="139410at2"/>
<keyword evidence="2" id="KW-0808">Transferase</keyword>
<organism evidence="2 3">
    <name type="scientific">Paenibacillus pini JCM 16418</name>
    <dbReference type="NCBI Taxonomy" id="1236976"/>
    <lineage>
        <taxon>Bacteria</taxon>
        <taxon>Bacillati</taxon>
        <taxon>Bacillota</taxon>
        <taxon>Bacilli</taxon>
        <taxon>Bacillales</taxon>
        <taxon>Paenibacillaceae</taxon>
        <taxon>Paenibacillus</taxon>
    </lineage>
</organism>
<dbReference type="Gene3D" id="3.40.50.2000">
    <property type="entry name" value="Glycogen Phosphorylase B"/>
    <property type="match status" value="2"/>
</dbReference>
<sequence>MMNEPRVAVITPGSFVIPSGNSSSVERVAEQSIPLAAEGLNIRIYGICGEGKDEIGSVGKIPVHRYPKGSAYIRSVQASLLHWRPQVIDVMNRPRIAYTLKQALPQTKVALSLHSLSFISEPHLRHEQAARYVASVDAIVANSTYLGEELKSRFPAIADRVYVNWLGVSIADFPSRWSPQQDNLRRAQLQQQGWTGRKIIMYAGRLLPIKGIHHLLAALPDLVKAVPEVMVVIIGSAFYGSGTSTAYEAKLHQLATPYRHHVTFIPLVSHSEMPKWYRLADVIVVPSGEGEAFGLVNVEAMASGVPVVASSAGGIPEIVQDGLTGLTLPVDRLDRDLSAALIRLLQDDELSRSMGLAGRSRVVQHFRWQYTADRWHELMQMLAKR</sequence>
<name>W7YM65_9BACL</name>
<evidence type="ECO:0000313" key="2">
    <source>
        <dbReference type="EMBL" id="GAF08668.1"/>
    </source>
</evidence>
<evidence type="ECO:0000313" key="3">
    <source>
        <dbReference type="Proteomes" id="UP000019364"/>
    </source>
</evidence>
<dbReference type="EMBL" id="BAVZ01000007">
    <property type="protein sequence ID" value="GAF08668.1"/>
    <property type="molecule type" value="Genomic_DNA"/>
</dbReference>
<evidence type="ECO:0000259" key="1">
    <source>
        <dbReference type="Pfam" id="PF00534"/>
    </source>
</evidence>
<gene>
    <name evidence="2" type="ORF">JCM16418_2756</name>
</gene>
<dbReference type="GO" id="GO:0016758">
    <property type="term" value="F:hexosyltransferase activity"/>
    <property type="evidence" value="ECO:0007669"/>
    <property type="project" value="TreeGrafter"/>
</dbReference>
<dbReference type="InterPro" id="IPR050194">
    <property type="entry name" value="Glycosyltransferase_grp1"/>
</dbReference>
<proteinExistence type="predicted"/>
<comment type="caution">
    <text evidence="2">The sequence shown here is derived from an EMBL/GenBank/DDBJ whole genome shotgun (WGS) entry which is preliminary data.</text>
</comment>
<protein>
    <submittedName>
        <fullName evidence="2">Glycosyltransferase</fullName>
    </submittedName>
</protein>
<dbReference type="InterPro" id="IPR001296">
    <property type="entry name" value="Glyco_trans_1"/>
</dbReference>
<dbReference type="AlphaFoldDB" id="W7YM65"/>
<dbReference type="STRING" id="1236976.JCM16418_2756"/>
<dbReference type="CDD" id="cd03801">
    <property type="entry name" value="GT4_PimA-like"/>
    <property type="match status" value="1"/>
</dbReference>
<dbReference type="Pfam" id="PF00534">
    <property type="entry name" value="Glycos_transf_1"/>
    <property type="match status" value="1"/>
</dbReference>
<reference evidence="2 3" key="1">
    <citation type="journal article" date="2014" name="Genome Announc.">
        <title>Draft Genome Sequence of Paenibacillus pini JCM 16418T, Isolated from the Rhizosphere of Pine Tree.</title>
        <authorList>
            <person name="Yuki M."/>
            <person name="Oshima K."/>
            <person name="Suda W."/>
            <person name="Oshida Y."/>
            <person name="Kitamura K."/>
            <person name="Iida Y."/>
            <person name="Hattori M."/>
            <person name="Ohkuma M."/>
        </authorList>
    </citation>
    <scope>NUCLEOTIDE SEQUENCE [LARGE SCALE GENOMIC DNA]</scope>
    <source>
        <strain evidence="2 3">JCM 16418</strain>
    </source>
</reference>
<dbReference type="PANTHER" id="PTHR45947">
    <property type="entry name" value="SULFOQUINOVOSYL TRANSFERASE SQD2"/>
    <property type="match status" value="1"/>
</dbReference>
<feature type="domain" description="Glycosyl transferase family 1" evidence="1">
    <location>
        <begin position="189"/>
        <end position="360"/>
    </location>
</feature>
<dbReference type="Proteomes" id="UP000019364">
    <property type="component" value="Unassembled WGS sequence"/>
</dbReference>
<dbReference type="eggNOG" id="COG0438">
    <property type="taxonomic scope" value="Bacteria"/>
</dbReference>